<proteinExistence type="predicted"/>
<comment type="caution">
    <text evidence="1">The sequence shown here is derived from an EMBL/GenBank/DDBJ whole genome shotgun (WGS) entry which is preliminary data.</text>
</comment>
<evidence type="ECO:0000313" key="2">
    <source>
        <dbReference type="Proteomes" id="UP001341840"/>
    </source>
</evidence>
<keyword evidence="2" id="KW-1185">Reference proteome</keyword>
<protein>
    <submittedName>
        <fullName evidence="1">Uncharacterized protein</fullName>
    </submittedName>
</protein>
<gene>
    <name evidence="1" type="ORF">PIB30_080153</name>
</gene>
<dbReference type="EMBL" id="JASCZI010242814">
    <property type="protein sequence ID" value="MED6212106.1"/>
    <property type="molecule type" value="Genomic_DNA"/>
</dbReference>
<reference evidence="1 2" key="1">
    <citation type="journal article" date="2023" name="Plants (Basel)">
        <title>Bridging the Gap: Combining Genomics and Transcriptomics Approaches to Understand Stylosanthes scabra, an Orphan Legume from the Brazilian Caatinga.</title>
        <authorList>
            <person name="Ferreira-Neto J.R.C."/>
            <person name="da Silva M.D."/>
            <person name="Binneck E."/>
            <person name="de Melo N.F."/>
            <person name="da Silva R.H."/>
            <person name="de Melo A.L.T.M."/>
            <person name="Pandolfi V."/>
            <person name="Bustamante F.O."/>
            <person name="Brasileiro-Vidal A.C."/>
            <person name="Benko-Iseppon A.M."/>
        </authorList>
    </citation>
    <scope>NUCLEOTIDE SEQUENCE [LARGE SCALE GENOMIC DNA]</scope>
    <source>
        <tissue evidence="1">Leaves</tissue>
    </source>
</reference>
<accession>A0ABU6YQE8</accession>
<sequence>MSSSHLSLLHNSTKITKIKHLSVVLYKVIVRCAKEELFFQSLKMGFVNFEVAIEHWCSQFYGVLVI</sequence>
<organism evidence="1 2">
    <name type="scientific">Stylosanthes scabra</name>
    <dbReference type="NCBI Taxonomy" id="79078"/>
    <lineage>
        <taxon>Eukaryota</taxon>
        <taxon>Viridiplantae</taxon>
        <taxon>Streptophyta</taxon>
        <taxon>Embryophyta</taxon>
        <taxon>Tracheophyta</taxon>
        <taxon>Spermatophyta</taxon>
        <taxon>Magnoliopsida</taxon>
        <taxon>eudicotyledons</taxon>
        <taxon>Gunneridae</taxon>
        <taxon>Pentapetalae</taxon>
        <taxon>rosids</taxon>
        <taxon>fabids</taxon>
        <taxon>Fabales</taxon>
        <taxon>Fabaceae</taxon>
        <taxon>Papilionoideae</taxon>
        <taxon>50 kb inversion clade</taxon>
        <taxon>dalbergioids sensu lato</taxon>
        <taxon>Dalbergieae</taxon>
        <taxon>Pterocarpus clade</taxon>
        <taxon>Stylosanthes</taxon>
    </lineage>
</organism>
<evidence type="ECO:0000313" key="1">
    <source>
        <dbReference type="EMBL" id="MED6212106.1"/>
    </source>
</evidence>
<dbReference type="Proteomes" id="UP001341840">
    <property type="component" value="Unassembled WGS sequence"/>
</dbReference>
<name>A0ABU6YQE8_9FABA</name>